<feature type="transmembrane region" description="Helical" evidence="2">
    <location>
        <begin position="45"/>
        <end position="62"/>
    </location>
</feature>
<keyword evidence="2" id="KW-0472">Membrane</keyword>
<evidence type="ECO:0000256" key="2">
    <source>
        <dbReference type="SAM" id="Phobius"/>
    </source>
</evidence>
<name>A0A095YFS7_9MICC</name>
<evidence type="ECO:0000313" key="3">
    <source>
        <dbReference type="EMBL" id="KGF20981.1"/>
    </source>
</evidence>
<feature type="region of interest" description="Disordered" evidence="1">
    <location>
        <begin position="1"/>
        <end position="39"/>
    </location>
</feature>
<organism evidence="3 4">
    <name type="scientific">Pseudoglutamicibacter albus DNF00011</name>
    <dbReference type="NCBI Taxonomy" id="1401063"/>
    <lineage>
        <taxon>Bacteria</taxon>
        <taxon>Bacillati</taxon>
        <taxon>Actinomycetota</taxon>
        <taxon>Actinomycetes</taxon>
        <taxon>Micrococcales</taxon>
        <taxon>Micrococcaceae</taxon>
        <taxon>Pseudoglutamicibacter</taxon>
    </lineage>
</organism>
<accession>A0A095YFS7</accession>
<dbReference type="Proteomes" id="UP000053528">
    <property type="component" value="Unassembled WGS sequence"/>
</dbReference>
<feature type="transmembrane region" description="Helical" evidence="2">
    <location>
        <begin position="141"/>
        <end position="159"/>
    </location>
</feature>
<comment type="caution">
    <text evidence="3">The sequence shown here is derived from an EMBL/GenBank/DDBJ whole genome shotgun (WGS) entry which is preliminary data.</text>
</comment>
<protein>
    <submittedName>
        <fullName evidence="3">Uncharacterized protein</fullName>
    </submittedName>
</protein>
<keyword evidence="2" id="KW-0812">Transmembrane</keyword>
<proteinExistence type="predicted"/>
<feature type="compositionally biased region" description="Basic residues" evidence="1">
    <location>
        <begin position="1"/>
        <end position="13"/>
    </location>
</feature>
<keyword evidence="2" id="KW-1133">Transmembrane helix</keyword>
<evidence type="ECO:0000313" key="4">
    <source>
        <dbReference type="Proteomes" id="UP000053528"/>
    </source>
</evidence>
<dbReference type="RefSeq" id="WP_035754871.1">
    <property type="nucleotide sequence ID" value="NZ_JRNH01000009.1"/>
</dbReference>
<feature type="transmembrane region" description="Helical" evidence="2">
    <location>
        <begin position="179"/>
        <end position="201"/>
    </location>
</feature>
<feature type="transmembrane region" description="Helical" evidence="2">
    <location>
        <begin position="106"/>
        <end position="129"/>
    </location>
</feature>
<dbReference type="EMBL" id="JRNH01000009">
    <property type="protein sequence ID" value="KGF20981.1"/>
    <property type="molecule type" value="Genomic_DNA"/>
</dbReference>
<dbReference type="AlphaFoldDB" id="A0A095YFS7"/>
<evidence type="ECO:0000256" key="1">
    <source>
        <dbReference type="SAM" id="MobiDB-lite"/>
    </source>
</evidence>
<sequence>MSRKRRRPSHSPARKNAPAPQRSAANHSPHGADPNDTRNNMSPRSFVIALVVAAAVLTWYFHGNTLPQLHQAVGTVLPDHLFWFDTATVDGIRSAMNKDHHVLLSGAHMAAGTLFTVFVAAAGAAVAALVGPANKAIKQTLIWACLAFIPVSIASHIMIDEMLSATGSTLVTATAVIGLIRWVLLAVITVCVIVLPVVWFITEFRKRWNDPNYDGAQ</sequence>
<reference evidence="3 4" key="1">
    <citation type="submission" date="2014-07" db="EMBL/GenBank/DDBJ databases">
        <authorList>
            <person name="McCorrison J."/>
            <person name="Sanka R."/>
            <person name="Torralba M."/>
            <person name="Gillis M."/>
            <person name="Haft D.H."/>
            <person name="Methe B."/>
            <person name="Sutton G."/>
            <person name="Nelson K.E."/>
        </authorList>
    </citation>
    <scope>NUCLEOTIDE SEQUENCE [LARGE SCALE GENOMIC DNA]</scope>
    <source>
        <strain evidence="3 4">DNF00011</strain>
    </source>
</reference>
<gene>
    <name evidence="3" type="ORF">HMPREF2128_02905</name>
</gene>